<dbReference type="InterPro" id="IPR036388">
    <property type="entry name" value="WH-like_DNA-bd_sf"/>
</dbReference>
<comment type="caution">
    <text evidence="15">The sequence shown here is derived from an EMBL/GenBank/DDBJ whole genome shotgun (WGS) entry which is preliminary data.</text>
</comment>
<dbReference type="Pfam" id="PF18052">
    <property type="entry name" value="Rx_N"/>
    <property type="match status" value="1"/>
</dbReference>
<evidence type="ECO:0000313" key="16">
    <source>
        <dbReference type="Proteomes" id="UP000824120"/>
    </source>
</evidence>
<organism evidence="15 16">
    <name type="scientific">Solanum commersonii</name>
    <name type="common">Commerson's wild potato</name>
    <name type="synonym">Commerson's nightshade</name>
    <dbReference type="NCBI Taxonomy" id="4109"/>
    <lineage>
        <taxon>Eukaryota</taxon>
        <taxon>Viridiplantae</taxon>
        <taxon>Streptophyta</taxon>
        <taxon>Embryophyta</taxon>
        <taxon>Tracheophyta</taxon>
        <taxon>Spermatophyta</taxon>
        <taxon>Magnoliopsida</taxon>
        <taxon>eudicotyledons</taxon>
        <taxon>Gunneridae</taxon>
        <taxon>Pentapetalae</taxon>
        <taxon>asterids</taxon>
        <taxon>lamiids</taxon>
        <taxon>Solanales</taxon>
        <taxon>Solanaceae</taxon>
        <taxon>Solanoideae</taxon>
        <taxon>Solaneae</taxon>
        <taxon>Solanum</taxon>
    </lineage>
</organism>
<proteinExistence type="inferred from homology"/>
<dbReference type="InterPro" id="IPR055414">
    <property type="entry name" value="LRR_R13L4/SHOC2-like"/>
</dbReference>
<evidence type="ECO:0000256" key="6">
    <source>
        <dbReference type="ARBA" id="ARBA00022821"/>
    </source>
</evidence>
<dbReference type="Pfam" id="PF23598">
    <property type="entry name" value="LRR_14"/>
    <property type="match status" value="1"/>
</dbReference>
<dbReference type="PRINTS" id="PR00364">
    <property type="entry name" value="DISEASERSIST"/>
</dbReference>
<feature type="domain" description="Disease resistance N-terminal" evidence="12">
    <location>
        <begin position="15"/>
        <end position="100"/>
    </location>
</feature>
<evidence type="ECO:0000256" key="1">
    <source>
        <dbReference type="ARBA" id="ARBA00004170"/>
    </source>
</evidence>
<reference evidence="15 16" key="1">
    <citation type="submission" date="2020-09" db="EMBL/GenBank/DDBJ databases">
        <title>De no assembly of potato wild relative species, Solanum commersonii.</title>
        <authorList>
            <person name="Cho K."/>
        </authorList>
    </citation>
    <scope>NUCLEOTIDE SEQUENCE [LARGE SCALE GENOMIC DNA]</scope>
    <source>
        <strain evidence="15">LZ3.2</strain>
        <tissue evidence="15">Leaf</tissue>
    </source>
</reference>
<evidence type="ECO:0000256" key="4">
    <source>
        <dbReference type="ARBA" id="ARBA00022737"/>
    </source>
</evidence>
<evidence type="ECO:0000259" key="11">
    <source>
        <dbReference type="Pfam" id="PF00931"/>
    </source>
</evidence>
<feature type="domain" description="NB-ARC" evidence="11">
    <location>
        <begin position="183"/>
        <end position="348"/>
    </location>
</feature>
<dbReference type="Pfam" id="PF00931">
    <property type="entry name" value="NB-ARC"/>
    <property type="match status" value="1"/>
</dbReference>
<dbReference type="Gene3D" id="1.20.5.4130">
    <property type="match status" value="1"/>
</dbReference>
<feature type="domain" description="Disease resistance protein winged helix" evidence="13">
    <location>
        <begin position="437"/>
        <end position="509"/>
    </location>
</feature>
<dbReference type="PANTHER" id="PTHR23155">
    <property type="entry name" value="DISEASE RESISTANCE PROTEIN RP"/>
    <property type="match status" value="1"/>
</dbReference>
<evidence type="ECO:0000256" key="7">
    <source>
        <dbReference type="ARBA" id="ARBA00022840"/>
    </source>
</evidence>
<evidence type="ECO:0000256" key="3">
    <source>
        <dbReference type="ARBA" id="ARBA00022614"/>
    </source>
</evidence>
<dbReference type="EMBL" id="JACXVP010000007">
    <property type="protein sequence ID" value="KAG5596946.1"/>
    <property type="molecule type" value="Genomic_DNA"/>
</dbReference>
<keyword evidence="3" id="KW-0433">Leucine-rich repeat</keyword>
<dbReference type="InterPro" id="IPR002182">
    <property type="entry name" value="NB-ARC"/>
</dbReference>
<evidence type="ECO:0000259" key="13">
    <source>
        <dbReference type="Pfam" id="PF23559"/>
    </source>
</evidence>
<protein>
    <submittedName>
        <fullName evidence="15">Uncharacterized protein</fullName>
    </submittedName>
</protein>
<dbReference type="GO" id="GO:0098542">
    <property type="term" value="P:defense response to other organism"/>
    <property type="evidence" value="ECO:0007669"/>
    <property type="project" value="TreeGrafter"/>
</dbReference>
<dbReference type="GO" id="GO:0051607">
    <property type="term" value="P:defense response to virus"/>
    <property type="evidence" value="ECO:0007669"/>
    <property type="project" value="UniProtKB-ARBA"/>
</dbReference>
<dbReference type="Gene3D" id="1.10.8.430">
    <property type="entry name" value="Helical domain of apoptotic protease-activating factors"/>
    <property type="match status" value="1"/>
</dbReference>
<evidence type="ECO:0000256" key="5">
    <source>
        <dbReference type="ARBA" id="ARBA00022741"/>
    </source>
</evidence>
<dbReference type="SUPFAM" id="SSF52058">
    <property type="entry name" value="L domain-like"/>
    <property type="match status" value="1"/>
</dbReference>
<sequence>MKPKMIEEALLNVTLQLLIKELFDKVDSQIQKVLGFEHEFQKMKSDLEFLQAYLGDVDRHKEKYKTLEAASTKLRELIYRIDDLVSDCQNRVEYENMRSRFLSAISLRGKNFRIQVGKKLEEINRDIASMRETLNYIPSLISLCKSEEAGSSGGDSSWGRVRWTSDIIDESQTVGLAEDTKTLKKWILPCNGSLQLIAIVGMGGLGKTTLAQKIYNDREVCSRFHVRIWVCKSTFGELEIMKGILEQLKMDDHSSDRNVLLKRIHEALSNKKYLIVMDDVWSIDDGWWKRIFDGLPKTEKQSSCIIVTSRNEDVVKRMGVEEEQIHRPKLLSEKEGWLLFCKVAFASSKGKCKDIELEHVGQDILKKCCGLPLAIKTIGGLLSSKCQSYSVWKEVYEDLPHILADESKSHDSLMATLQLSYDELPLQQKQCILCFAIYPEDYEIDVDQLANWWIGEGFIHKKGTKTPRKMALECLSELISRCLVEAVSKRNYDGRVYSCKMHDMIREMIIRVAREESFCSLDENNTNIATIHSRRLGVTNETLLQPLDGNSKLRALLLTKANYIGFTKKIALAQVKSLRVLDLSHLKFKENSEFCEADIWRWITSLKRLTYLSFRDVENLTKLPRSIKKLWGLQILVLGECINLKQLPRSITLLPKLVVLDVGNCTSLSYLPRGLSKLVHLQELYGFKIPNARVSNACHLRDLKDLRDLRVLQLDVMEGSMIEEDELTVLAQFQYLRMLIVNAGDRDDDIFLERLEKLLPPKSLEELYLRHFRGHTTPAWIAPKLLDRLQYLCIEDSPVLQHLSDRFRGSEGNKWKIEGLCLKYLPNLEETWEEIKSAIPGLKYVEVSHCNSLKSFSCSVKNIDFWRKPEEEDDEMN</sequence>
<keyword evidence="6" id="KW-0611">Plant defense</keyword>
<evidence type="ECO:0000313" key="15">
    <source>
        <dbReference type="EMBL" id="KAG5596946.1"/>
    </source>
</evidence>
<dbReference type="InterPro" id="IPR032675">
    <property type="entry name" value="LRR_dom_sf"/>
</dbReference>
<dbReference type="InterPro" id="IPR041118">
    <property type="entry name" value="Rx_N"/>
</dbReference>
<evidence type="ECO:0000256" key="8">
    <source>
        <dbReference type="ARBA" id="ARBA00023054"/>
    </source>
</evidence>
<dbReference type="AlphaFoldDB" id="A0A9J5YA03"/>
<keyword evidence="9" id="KW-0472">Membrane</keyword>
<gene>
    <name evidence="15" type="ORF">H5410_038178</name>
</gene>
<dbReference type="InterPro" id="IPR058922">
    <property type="entry name" value="WHD_DRP"/>
</dbReference>
<feature type="domain" description="Disease resistance R13L4/SHOC-2-like LRR" evidence="14">
    <location>
        <begin position="570"/>
        <end position="795"/>
    </location>
</feature>
<dbReference type="Gene3D" id="3.40.50.300">
    <property type="entry name" value="P-loop containing nucleotide triphosphate hydrolases"/>
    <property type="match status" value="1"/>
</dbReference>
<name>A0A9J5YA03_SOLCO</name>
<dbReference type="OrthoDB" id="2973320at2759"/>
<feature type="coiled-coil region" evidence="10">
    <location>
        <begin position="50"/>
        <end position="77"/>
    </location>
</feature>
<dbReference type="FunFam" id="1.10.10.10:FF:000322">
    <property type="entry name" value="Probable disease resistance protein At1g63360"/>
    <property type="match status" value="1"/>
</dbReference>
<evidence type="ECO:0000256" key="10">
    <source>
        <dbReference type="SAM" id="Coils"/>
    </source>
</evidence>
<dbReference type="GO" id="GO:0016020">
    <property type="term" value="C:membrane"/>
    <property type="evidence" value="ECO:0007669"/>
    <property type="project" value="UniProtKB-SubCell"/>
</dbReference>
<evidence type="ECO:0000256" key="2">
    <source>
        <dbReference type="ARBA" id="ARBA00008894"/>
    </source>
</evidence>
<dbReference type="InterPro" id="IPR042197">
    <property type="entry name" value="Apaf_helical"/>
</dbReference>
<comment type="similarity">
    <text evidence="2">Belongs to the disease resistance NB-LRR family.</text>
</comment>
<keyword evidence="5" id="KW-0547">Nucleotide-binding</keyword>
<dbReference type="Gene3D" id="3.80.10.10">
    <property type="entry name" value="Ribonuclease Inhibitor"/>
    <property type="match status" value="2"/>
</dbReference>
<evidence type="ECO:0000259" key="14">
    <source>
        <dbReference type="Pfam" id="PF23598"/>
    </source>
</evidence>
<keyword evidence="7" id="KW-0067">ATP-binding</keyword>
<evidence type="ECO:0000256" key="9">
    <source>
        <dbReference type="ARBA" id="ARBA00023136"/>
    </source>
</evidence>
<dbReference type="SUPFAM" id="SSF52540">
    <property type="entry name" value="P-loop containing nucleoside triphosphate hydrolases"/>
    <property type="match status" value="1"/>
</dbReference>
<comment type="subcellular location">
    <subcellularLocation>
        <location evidence="1">Membrane</location>
        <topology evidence="1">Peripheral membrane protein</topology>
    </subcellularLocation>
</comment>
<dbReference type="InterPro" id="IPR027417">
    <property type="entry name" value="P-loop_NTPase"/>
</dbReference>
<dbReference type="InterPro" id="IPR044974">
    <property type="entry name" value="Disease_R_plants"/>
</dbReference>
<keyword evidence="16" id="KW-1185">Reference proteome</keyword>
<dbReference type="PANTHER" id="PTHR23155:SF759">
    <property type="entry name" value="AAA+ ATPASE DOMAIN-CONTAINING PROTEIN"/>
    <property type="match status" value="1"/>
</dbReference>
<dbReference type="FunFam" id="3.40.50.300:FF:001091">
    <property type="entry name" value="Probable disease resistance protein At1g61300"/>
    <property type="match status" value="1"/>
</dbReference>
<evidence type="ECO:0000259" key="12">
    <source>
        <dbReference type="Pfam" id="PF18052"/>
    </source>
</evidence>
<dbReference type="GO" id="GO:0043531">
    <property type="term" value="F:ADP binding"/>
    <property type="evidence" value="ECO:0007669"/>
    <property type="project" value="InterPro"/>
</dbReference>
<dbReference type="Proteomes" id="UP000824120">
    <property type="component" value="Chromosome 7"/>
</dbReference>
<dbReference type="Gene3D" id="1.10.10.10">
    <property type="entry name" value="Winged helix-like DNA-binding domain superfamily/Winged helix DNA-binding domain"/>
    <property type="match status" value="1"/>
</dbReference>
<dbReference type="Pfam" id="PF23559">
    <property type="entry name" value="WHD_DRP"/>
    <property type="match status" value="1"/>
</dbReference>
<keyword evidence="4" id="KW-0677">Repeat</keyword>
<accession>A0A9J5YA03</accession>
<keyword evidence="8 10" id="KW-0175">Coiled coil</keyword>
<dbReference type="GO" id="GO:0005524">
    <property type="term" value="F:ATP binding"/>
    <property type="evidence" value="ECO:0007669"/>
    <property type="project" value="UniProtKB-KW"/>
</dbReference>